<proteinExistence type="inferred from homology"/>
<evidence type="ECO:0000256" key="2">
    <source>
        <dbReference type="SAM" id="MobiDB-lite"/>
    </source>
</evidence>
<feature type="region of interest" description="Disordered" evidence="2">
    <location>
        <begin position="331"/>
        <end position="369"/>
    </location>
</feature>
<feature type="compositionally biased region" description="Polar residues" evidence="2">
    <location>
        <begin position="31"/>
        <end position="43"/>
    </location>
</feature>
<evidence type="ECO:0008006" key="5">
    <source>
        <dbReference type="Google" id="ProtNLM"/>
    </source>
</evidence>
<sequence>MYVGRARAPAPIVLTMKKIVYNEFPIPRPYTNVNRTSSPTQPRTDAGDLGQNATPQAPSTPARTLPPVPLFPNSSATSASHIPDSLPASQDPNAPSNGLEDLPLSLIQLLNGILATLRASFSERPPHTIQRLAELILSPTKYYKTLPAWLRAVDRVVNVSSSADIFPLSEQTPLVNGVNGETLAPSGGILFPTDASTATRNGYDSASLGSDESLGGALLTPIPWLRNGLSGGHDQAEHGGESEESSGGTTASATGSSGDAQSDSPAAPEDEDDNLGEPIAHNTELVSSTTADNSTLAAITPIHDPLVPERPEGAVTQGELMRMEQEAGVVPISAGNGAPPPMPVSNGGEDMDAEDAVDGPPHARGPDVVGAVDMGKVEGKNVEVRIGSPPPQHTQQEAEKGKVGERVSEDGDGDGDYEMVDKETGDAMEVDDKTGEVKATIVTDKDEDMVLIDTEGRMDDEAAAAGGKETER</sequence>
<dbReference type="InParanoid" id="W2SCW7"/>
<dbReference type="HOGENOM" id="CLU_024587_0_0_1"/>
<accession>W2SCW7</accession>
<feature type="compositionally biased region" description="Polar residues" evidence="2">
    <location>
        <begin position="51"/>
        <end position="62"/>
    </location>
</feature>
<evidence type="ECO:0000313" key="3">
    <source>
        <dbReference type="EMBL" id="ETN46455.1"/>
    </source>
</evidence>
<feature type="region of interest" description="Disordered" evidence="2">
    <location>
        <begin position="226"/>
        <end position="277"/>
    </location>
</feature>
<dbReference type="OrthoDB" id="341898at2759"/>
<dbReference type="VEuPathDB" id="FungiDB:HMPREF1541_00639"/>
<feature type="compositionally biased region" description="Low complexity" evidence="2">
    <location>
        <begin position="245"/>
        <end position="258"/>
    </location>
</feature>
<comment type="similarity">
    <text evidence="1">Belongs to the PPP4R2 family.</text>
</comment>
<dbReference type="AlphaFoldDB" id="W2SCW7"/>
<dbReference type="PANTHER" id="PTHR16487:SF0">
    <property type="entry name" value="PROTEIN PHOSPHATASE 4 REGULATORY SUBUNIT 2-RELATED"/>
    <property type="match status" value="1"/>
</dbReference>
<keyword evidence="4" id="KW-1185">Reference proteome</keyword>
<evidence type="ECO:0000313" key="4">
    <source>
        <dbReference type="Proteomes" id="UP000030752"/>
    </source>
</evidence>
<evidence type="ECO:0000256" key="1">
    <source>
        <dbReference type="ARBA" id="ARBA00009207"/>
    </source>
</evidence>
<feature type="compositionally biased region" description="Basic and acidic residues" evidence="2">
    <location>
        <begin position="396"/>
        <end position="409"/>
    </location>
</feature>
<feature type="region of interest" description="Disordered" evidence="2">
    <location>
        <begin position="383"/>
        <end position="419"/>
    </location>
</feature>
<gene>
    <name evidence="3" type="ORF">HMPREF1541_00639</name>
</gene>
<dbReference type="GeneID" id="19967978"/>
<dbReference type="STRING" id="1220924.W2SCW7"/>
<dbReference type="GO" id="GO:0019888">
    <property type="term" value="F:protein phosphatase regulator activity"/>
    <property type="evidence" value="ECO:0007669"/>
    <property type="project" value="InterPro"/>
</dbReference>
<dbReference type="GO" id="GO:0005737">
    <property type="term" value="C:cytoplasm"/>
    <property type="evidence" value="ECO:0007669"/>
    <property type="project" value="TreeGrafter"/>
</dbReference>
<feature type="region of interest" description="Disordered" evidence="2">
    <location>
        <begin position="28"/>
        <end position="99"/>
    </location>
</feature>
<feature type="compositionally biased region" description="Polar residues" evidence="2">
    <location>
        <begin position="87"/>
        <end position="96"/>
    </location>
</feature>
<dbReference type="RefSeq" id="XP_008711167.1">
    <property type="nucleotide sequence ID" value="XM_008712945.1"/>
</dbReference>
<dbReference type="EMBL" id="KB822711">
    <property type="protein sequence ID" value="ETN46455.1"/>
    <property type="molecule type" value="Genomic_DNA"/>
</dbReference>
<organism evidence="3 4">
    <name type="scientific">Cyphellophora europaea (strain CBS 101466)</name>
    <name type="common">Phialophora europaea</name>
    <dbReference type="NCBI Taxonomy" id="1220924"/>
    <lineage>
        <taxon>Eukaryota</taxon>
        <taxon>Fungi</taxon>
        <taxon>Dikarya</taxon>
        <taxon>Ascomycota</taxon>
        <taxon>Pezizomycotina</taxon>
        <taxon>Eurotiomycetes</taxon>
        <taxon>Chaetothyriomycetidae</taxon>
        <taxon>Chaetothyriales</taxon>
        <taxon>Cyphellophoraceae</taxon>
        <taxon>Cyphellophora</taxon>
    </lineage>
</organism>
<dbReference type="Pfam" id="PF09184">
    <property type="entry name" value="PPP4R2"/>
    <property type="match status" value="1"/>
</dbReference>
<name>W2SCW7_CYPE1</name>
<feature type="region of interest" description="Disordered" evidence="2">
    <location>
        <begin position="450"/>
        <end position="472"/>
    </location>
</feature>
<dbReference type="Proteomes" id="UP000030752">
    <property type="component" value="Unassembled WGS sequence"/>
</dbReference>
<dbReference type="GO" id="GO:0005634">
    <property type="term" value="C:nucleus"/>
    <property type="evidence" value="ECO:0007669"/>
    <property type="project" value="TreeGrafter"/>
</dbReference>
<dbReference type="GO" id="GO:0030289">
    <property type="term" value="C:protein phosphatase 4 complex"/>
    <property type="evidence" value="ECO:0007669"/>
    <property type="project" value="InterPro"/>
</dbReference>
<protein>
    <recommendedName>
        <fullName evidence="5">Protein phosphatase 4 core regulatory subunit R2</fullName>
    </recommendedName>
</protein>
<dbReference type="eggNOG" id="ENOG502SBSZ">
    <property type="taxonomic scope" value="Eukaryota"/>
</dbReference>
<reference evidence="3 4" key="1">
    <citation type="submission" date="2013-03" db="EMBL/GenBank/DDBJ databases">
        <title>The Genome Sequence of Phialophora europaea CBS 101466.</title>
        <authorList>
            <consortium name="The Broad Institute Genomics Platform"/>
            <person name="Cuomo C."/>
            <person name="de Hoog S."/>
            <person name="Gorbushina A."/>
            <person name="Walker B."/>
            <person name="Young S.K."/>
            <person name="Zeng Q."/>
            <person name="Gargeya S."/>
            <person name="Fitzgerald M."/>
            <person name="Haas B."/>
            <person name="Abouelleil A."/>
            <person name="Allen A.W."/>
            <person name="Alvarado L."/>
            <person name="Arachchi H.M."/>
            <person name="Berlin A.M."/>
            <person name="Chapman S.B."/>
            <person name="Gainer-Dewar J."/>
            <person name="Goldberg J."/>
            <person name="Griggs A."/>
            <person name="Gujja S."/>
            <person name="Hansen M."/>
            <person name="Howarth C."/>
            <person name="Imamovic A."/>
            <person name="Ireland A."/>
            <person name="Larimer J."/>
            <person name="McCowan C."/>
            <person name="Murphy C."/>
            <person name="Pearson M."/>
            <person name="Poon T.W."/>
            <person name="Priest M."/>
            <person name="Roberts A."/>
            <person name="Saif S."/>
            <person name="Shea T."/>
            <person name="Sisk P."/>
            <person name="Sykes S."/>
            <person name="Wortman J."/>
            <person name="Nusbaum C."/>
            <person name="Birren B."/>
        </authorList>
    </citation>
    <scope>NUCLEOTIDE SEQUENCE [LARGE SCALE GENOMIC DNA]</scope>
    <source>
        <strain evidence="3 4">CBS 101466</strain>
    </source>
</reference>
<dbReference type="InterPro" id="IPR015267">
    <property type="entry name" value="PPP4R2"/>
</dbReference>
<dbReference type="PANTHER" id="PTHR16487">
    <property type="entry name" value="PPP4R2-RELATED PROTEIN"/>
    <property type="match status" value="1"/>
</dbReference>